<dbReference type="EMBL" id="CP090145">
    <property type="protein sequence ID" value="UOX34267.1"/>
    <property type="molecule type" value="Genomic_DNA"/>
</dbReference>
<dbReference type="Pfam" id="PF00535">
    <property type="entry name" value="Glycos_transf_2"/>
    <property type="match status" value="1"/>
</dbReference>
<name>A0ABY4HQ10_9FLAO</name>
<accession>A0ABY4HQ10</accession>
<evidence type="ECO:0000256" key="1">
    <source>
        <dbReference type="ARBA" id="ARBA00004236"/>
    </source>
</evidence>
<dbReference type="PANTHER" id="PTHR43646">
    <property type="entry name" value="GLYCOSYLTRANSFERASE"/>
    <property type="match status" value="1"/>
</dbReference>
<evidence type="ECO:0000256" key="4">
    <source>
        <dbReference type="ARBA" id="ARBA00022679"/>
    </source>
</evidence>
<evidence type="ECO:0000256" key="3">
    <source>
        <dbReference type="ARBA" id="ARBA00022676"/>
    </source>
</evidence>
<evidence type="ECO:0000313" key="8">
    <source>
        <dbReference type="Proteomes" id="UP000830454"/>
    </source>
</evidence>
<reference evidence="7" key="2">
    <citation type="submission" date="2022-04" db="EMBL/GenBank/DDBJ databases">
        <title>Complete Genome Sequence of Flavobacterium sediminilitoris YSM-43, Isolated from a Tidal Sediment.</title>
        <authorList>
            <person name="Lee P.A."/>
        </authorList>
    </citation>
    <scope>NUCLEOTIDE SEQUENCE</scope>
    <source>
        <strain evidence="7">YSM-43</strain>
    </source>
</reference>
<keyword evidence="8" id="KW-1185">Reference proteome</keyword>
<dbReference type="InterPro" id="IPR026461">
    <property type="entry name" value="Trfase_2_rSAM/seldom_assoc"/>
</dbReference>
<evidence type="ECO:0000256" key="5">
    <source>
        <dbReference type="ARBA" id="ARBA00023136"/>
    </source>
</evidence>
<keyword evidence="4" id="KW-0808">Transferase</keyword>
<dbReference type="InterPro" id="IPR001173">
    <property type="entry name" value="Glyco_trans_2-like"/>
</dbReference>
<dbReference type="Gene3D" id="3.90.550.10">
    <property type="entry name" value="Spore Coat Polysaccharide Biosynthesis Protein SpsA, Chain A"/>
    <property type="match status" value="1"/>
</dbReference>
<feature type="domain" description="Glycosyltransferase 2-like" evidence="6">
    <location>
        <begin position="4"/>
        <end position="106"/>
    </location>
</feature>
<keyword evidence="3" id="KW-0328">Glycosyltransferase</keyword>
<evidence type="ECO:0000256" key="2">
    <source>
        <dbReference type="ARBA" id="ARBA00022475"/>
    </source>
</evidence>
<dbReference type="CDD" id="cd02522">
    <property type="entry name" value="GT_2_like_a"/>
    <property type="match status" value="1"/>
</dbReference>
<dbReference type="PANTHER" id="PTHR43646:SF2">
    <property type="entry name" value="GLYCOSYLTRANSFERASE 2-LIKE DOMAIN-CONTAINING PROTEIN"/>
    <property type="match status" value="1"/>
</dbReference>
<evidence type="ECO:0000259" key="6">
    <source>
        <dbReference type="Pfam" id="PF00535"/>
    </source>
</evidence>
<comment type="subcellular location">
    <subcellularLocation>
        <location evidence="1">Cell membrane</location>
    </subcellularLocation>
</comment>
<reference evidence="7" key="1">
    <citation type="submission" date="2021-12" db="EMBL/GenBank/DDBJ databases">
        <authorList>
            <person name="Cha I.-T."/>
            <person name="Lee K.-E."/>
            <person name="Park S.-J."/>
        </authorList>
    </citation>
    <scope>NUCLEOTIDE SEQUENCE</scope>
    <source>
        <strain evidence="7">YSM-43</strain>
    </source>
</reference>
<dbReference type="SUPFAM" id="SSF53448">
    <property type="entry name" value="Nucleotide-diphospho-sugar transferases"/>
    <property type="match status" value="1"/>
</dbReference>
<evidence type="ECO:0000313" key="7">
    <source>
        <dbReference type="EMBL" id="UOX34267.1"/>
    </source>
</evidence>
<protein>
    <submittedName>
        <fullName evidence="7">TIGR04283 family arsenosugar biosynthesis glycosyltransferase</fullName>
    </submittedName>
</protein>
<organism evidence="7 8">
    <name type="scientific">Flavobacterium sediminilitoris</name>
    <dbReference type="NCBI Taxonomy" id="2024526"/>
    <lineage>
        <taxon>Bacteria</taxon>
        <taxon>Pseudomonadati</taxon>
        <taxon>Bacteroidota</taxon>
        <taxon>Flavobacteriia</taxon>
        <taxon>Flavobacteriales</taxon>
        <taxon>Flavobacteriaceae</taxon>
        <taxon>Flavobacterium</taxon>
    </lineage>
</organism>
<keyword evidence="5" id="KW-0472">Membrane</keyword>
<keyword evidence="2" id="KW-1003">Cell membrane</keyword>
<dbReference type="Proteomes" id="UP000830454">
    <property type="component" value="Chromosome"/>
</dbReference>
<dbReference type="NCBIfam" id="TIGR04283">
    <property type="entry name" value="glyco_like_mftF"/>
    <property type="match status" value="1"/>
</dbReference>
<gene>
    <name evidence="7" type="ORF">LXD69_01830</name>
</gene>
<sequence length="230" mass="27128">MKISIIIPVLNEQKNSENIIKYLRENANKENIKEIIFVDGGSIDKTVEVITKYPEVILIKSERGRAIQMNSGAKKASGDILYFLHCDSFPPKHFDTFMIQSVLKGYSSGCFKMKFDSNHIVLKISEWFTKFNSKSCRGGDQSLFVTKKVFQNLKGFNEDFVIYEDNEFIFRLYKETKFTVIQKNIITSSRRYRENGFFKLQFHFMIIHVLYRLKIFNQTQIVTYYKRNII</sequence>
<proteinExistence type="predicted"/>
<dbReference type="RefSeq" id="WP_045968763.1">
    <property type="nucleotide sequence ID" value="NZ_CP090145.1"/>
</dbReference>
<dbReference type="InterPro" id="IPR029044">
    <property type="entry name" value="Nucleotide-diphossugar_trans"/>
</dbReference>